<dbReference type="GO" id="GO:0043565">
    <property type="term" value="F:sequence-specific DNA binding"/>
    <property type="evidence" value="ECO:0007669"/>
    <property type="project" value="InterPro"/>
</dbReference>
<dbReference type="InterPro" id="IPR009057">
    <property type="entry name" value="Homeodomain-like_sf"/>
</dbReference>
<organism evidence="5 6">
    <name type="scientific">Actinokineospora bangkokensis</name>
    <dbReference type="NCBI Taxonomy" id="1193682"/>
    <lineage>
        <taxon>Bacteria</taxon>
        <taxon>Bacillati</taxon>
        <taxon>Actinomycetota</taxon>
        <taxon>Actinomycetes</taxon>
        <taxon>Pseudonocardiales</taxon>
        <taxon>Pseudonocardiaceae</taxon>
        <taxon>Actinokineospora</taxon>
    </lineage>
</organism>
<sequence length="279" mass="30165">MVSEYRLGRPAAPLRAHISHYGGYRSAGEAPQLHRGLPSPHLTLIFTLDDPLLVLQHVDQTTAPTGYLSMIGGLHTSPALITHDGWQSGVQVSLHPLGARALLGLPAGELAGLDFDAEALLGPLVGRVRERLLLAGTWAQRFAVLDEVFLARLDERTAPAPEVRHAWRRILGAGGDLPVATLAEEVGWSARHLTGRFTTELGLSPKVAARVVRFDRARRSLVLRRGTIAEAAAAHGYYDQSHLVRDFRAFAGCTPTTWLAEEFRIVQAPLAQQAAGSPA</sequence>
<dbReference type="Pfam" id="PF20240">
    <property type="entry name" value="DUF6597"/>
    <property type="match status" value="1"/>
</dbReference>
<dbReference type="PANTHER" id="PTHR46796">
    <property type="entry name" value="HTH-TYPE TRANSCRIPTIONAL ACTIVATOR RHAS-RELATED"/>
    <property type="match status" value="1"/>
</dbReference>
<keyword evidence="3" id="KW-0804">Transcription</keyword>
<protein>
    <submittedName>
        <fullName evidence="5">AraC family transcriptional regulator</fullName>
    </submittedName>
</protein>
<dbReference type="Proteomes" id="UP000186040">
    <property type="component" value="Unassembled WGS sequence"/>
</dbReference>
<proteinExistence type="predicted"/>
<dbReference type="STRING" id="1193682.BJP25_18770"/>
<evidence type="ECO:0000256" key="3">
    <source>
        <dbReference type="ARBA" id="ARBA00023163"/>
    </source>
</evidence>
<dbReference type="Gene3D" id="1.10.10.60">
    <property type="entry name" value="Homeodomain-like"/>
    <property type="match status" value="1"/>
</dbReference>
<dbReference type="InterPro" id="IPR050204">
    <property type="entry name" value="AraC_XylS_family_regulators"/>
</dbReference>
<dbReference type="GO" id="GO:0003700">
    <property type="term" value="F:DNA-binding transcription factor activity"/>
    <property type="evidence" value="ECO:0007669"/>
    <property type="project" value="InterPro"/>
</dbReference>
<dbReference type="Pfam" id="PF12833">
    <property type="entry name" value="HTH_18"/>
    <property type="match status" value="1"/>
</dbReference>
<feature type="domain" description="HTH araC/xylS-type" evidence="4">
    <location>
        <begin position="161"/>
        <end position="261"/>
    </location>
</feature>
<gene>
    <name evidence="5" type="ORF">BJP25_18770</name>
</gene>
<evidence type="ECO:0000256" key="1">
    <source>
        <dbReference type="ARBA" id="ARBA00023015"/>
    </source>
</evidence>
<dbReference type="AlphaFoldDB" id="A0A1Q9LLU7"/>
<keyword evidence="2" id="KW-0238">DNA-binding</keyword>
<dbReference type="PANTHER" id="PTHR46796:SF15">
    <property type="entry name" value="BLL1074 PROTEIN"/>
    <property type="match status" value="1"/>
</dbReference>
<dbReference type="OrthoDB" id="2559672at2"/>
<dbReference type="RefSeq" id="WP_075975274.1">
    <property type="nucleotide sequence ID" value="NZ_MKQR01000013.1"/>
</dbReference>
<keyword evidence="6" id="KW-1185">Reference proteome</keyword>
<dbReference type="InterPro" id="IPR018060">
    <property type="entry name" value="HTH_AraC"/>
</dbReference>
<dbReference type="PROSITE" id="PS01124">
    <property type="entry name" value="HTH_ARAC_FAMILY_2"/>
    <property type="match status" value="1"/>
</dbReference>
<reference evidence="5 6" key="1">
    <citation type="submission" date="2016-10" db="EMBL/GenBank/DDBJ databases">
        <title>The Draft Genome Sequence of Actinokineospora bangkokensis 44EHWT reveals the biosynthetic pathway of antifungal compounds Thailandins with unusual extender unit butylmalonyl-CoA.</title>
        <authorList>
            <person name="Greule A."/>
            <person name="Intra B."/>
            <person name="Flemming S."/>
            <person name="Rommel M.G."/>
            <person name="Panbangred W."/>
            <person name="Bechthold A."/>
        </authorList>
    </citation>
    <scope>NUCLEOTIDE SEQUENCE [LARGE SCALE GENOMIC DNA]</scope>
    <source>
        <strain evidence="5 6">44EHW</strain>
    </source>
</reference>
<evidence type="ECO:0000313" key="5">
    <source>
        <dbReference type="EMBL" id="OLR93008.1"/>
    </source>
</evidence>
<evidence type="ECO:0000313" key="6">
    <source>
        <dbReference type="Proteomes" id="UP000186040"/>
    </source>
</evidence>
<keyword evidence="1" id="KW-0805">Transcription regulation</keyword>
<evidence type="ECO:0000259" key="4">
    <source>
        <dbReference type="PROSITE" id="PS01124"/>
    </source>
</evidence>
<evidence type="ECO:0000256" key="2">
    <source>
        <dbReference type="ARBA" id="ARBA00023125"/>
    </source>
</evidence>
<name>A0A1Q9LLU7_9PSEU</name>
<dbReference type="InterPro" id="IPR046532">
    <property type="entry name" value="DUF6597"/>
</dbReference>
<comment type="caution">
    <text evidence="5">The sequence shown here is derived from an EMBL/GenBank/DDBJ whole genome shotgun (WGS) entry which is preliminary data.</text>
</comment>
<dbReference type="SMART" id="SM00342">
    <property type="entry name" value="HTH_ARAC"/>
    <property type="match status" value="1"/>
</dbReference>
<accession>A0A1Q9LLU7</accession>
<dbReference type="EMBL" id="MKQR01000013">
    <property type="protein sequence ID" value="OLR93008.1"/>
    <property type="molecule type" value="Genomic_DNA"/>
</dbReference>
<dbReference type="SUPFAM" id="SSF46689">
    <property type="entry name" value="Homeodomain-like"/>
    <property type="match status" value="1"/>
</dbReference>